<dbReference type="Proteomes" id="UP001562425">
    <property type="component" value="Unassembled WGS sequence"/>
</dbReference>
<gene>
    <name evidence="2" type="ORF">pipiens_002982</name>
</gene>
<comment type="caution">
    <text evidence="2">The sequence shown here is derived from an EMBL/GenBank/DDBJ whole genome shotgun (WGS) entry which is preliminary data.</text>
</comment>
<accession>A0ABD1D5A3</accession>
<reference evidence="2 3" key="1">
    <citation type="submission" date="2024-05" db="EMBL/GenBank/DDBJ databases">
        <title>Culex pipiens pipiens assembly and annotation.</title>
        <authorList>
            <person name="Alout H."/>
            <person name="Durand T."/>
        </authorList>
    </citation>
    <scope>NUCLEOTIDE SEQUENCE [LARGE SCALE GENOMIC DNA]</scope>
    <source>
        <strain evidence="2">HA-2024</strain>
        <tissue evidence="2">Whole body</tissue>
    </source>
</reference>
<protein>
    <submittedName>
        <fullName evidence="2">Uncharacterized protein</fullName>
    </submittedName>
</protein>
<evidence type="ECO:0000313" key="3">
    <source>
        <dbReference type="Proteomes" id="UP001562425"/>
    </source>
</evidence>
<evidence type="ECO:0000313" key="2">
    <source>
        <dbReference type="EMBL" id="KAL1394806.1"/>
    </source>
</evidence>
<feature type="region of interest" description="Disordered" evidence="1">
    <location>
        <begin position="245"/>
        <end position="269"/>
    </location>
</feature>
<name>A0ABD1D5A3_CULPP</name>
<feature type="compositionally biased region" description="Basic and acidic residues" evidence="1">
    <location>
        <begin position="1"/>
        <end position="31"/>
    </location>
</feature>
<organism evidence="2 3">
    <name type="scientific">Culex pipiens pipiens</name>
    <name type="common">Northern house mosquito</name>
    <dbReference type="NCBI Taxonomy" id="38569"/>
    <lineage>
        <taxon>Eukaryota</taxon>
        <taxon>Metazoa</taxon>
        <taxon>Ecdysozoa</taxon>
        <taxon>Arthropoda</taxon>
        <taxon>Hexapoda</taxon>
        <taxon>Insecta</taxon>
        <taxon>Pterygota</taxon>
        <taxon>Neoptera</taxon>
        <taxon>Endopterygota</taxon>
        <taxon>Diptera</taxon>
        <taxon>Nematocera</taxon>
        <taxon>Culicoidea</taxon>
        <taxon>Culicidae</taxon>
        <taxon>Culicinae</taxon>
        <taxon>Culicini</taxon>
        <taxon>Culex</taxon>
        <taxon>Culex</taxon>
    </lineage>
</organism>
<sequence>MERETARRLEREAAKLEKLNRKHENISRSTERVSGGRSGSLERRRSGDEGPVLNQSTVHGIASPNRRPTIFDVFRTRKGSDSKKKKDDSSKSGSDKDSTSGSGTIGGGSGGIMNSMKAALHVGGRHSHQTATATQPASTATAKVRDGSAHPHAGSDAQYYHTVTAVRRADAGKSPMTKVMDLFRHRSNSAVSEADKRKATASTGPKQRIKPECNKDGKAGAGRDKSAFIQTSGIFSEGLAKRSRYEKMNNSSREPGEAMRRPVLRSEIKVDPEEERKRICDLFGEPDEEEGLLSSEGVKKYDANMPVKLDNLDYKIKPNAAGLLKVEVKVELLKQEPELSTAR</sequence>
<proteinExistence type="predicted"/>
<feature type="compositionally biased region" description="Low complexity" evidence="1">
    <location>
        <begin position="129"/>
        <end position="142"/>
    </location>
</feature>
<keyword evidence="3" id="KW-1185">Reference proteome</keyword>
<feature type="compositionally biased region" description="Basic and acidic residues" evidence="1">
    <location>
        <begin position="74"/>
        <end position="98"/>
    </location>
</feature>
<dbReference type="EMBL" id="JBEHCU010007431">
    <property type="protein sequence ID" value="KAL1394806.1"/>
    <property type="molecule type" value="Genomic_DNA"/>
</dbReference>
<feature type="compositionally biased region" description="Basic and acidic residues" evidence="1">
    <location>
        <begin position="254"/>
        <end position="269"/>
    </location>
</feature>
<feature type="region of interest" description="Disordered" evidence="1">
    <location>
        <begin position="1"/>
        <end position="159"/>
    </location>
</feature>
<evidence type="ECO:0000256" key="1">
    <source>
        <dbReference type="SAM" id="MobiDB-lite"/>
    </source>
</evidence>
<feature type="compositionally biased region" description="Basic and acidic residues" evidence="1">
    <location>
        <begin position="209"/>
        <end position="226"/>
    </location>
</feature>
<dbReference type="AlphaFoldDB" id="A0ABD1D5A3"/>
<feature type="region of interest" description="Disordered" evidence="1">
    <location>
        <begin position="185"/>
        <end position="227"/>
    </location>
</feature>